<reference evidence="6 7" key="1">
    <citation type="submission" date="2016-10" db="EMBL/GenBank/DDBJ databases">
        <authorList>
            <person name="Varghese N."/>
            <person name="Submissions S."/>
        </authorList>
    </citation>
    <scope>NUCLEOTIDE SEQUENCE [LARGE SCALE GENOMIC DNA]</scope>
    <source>
        <strain evidence="6 7">DSM 16392</strain>
    </source>
</reference>
<comment type="cofactor">
    <cofactor evidence="1">
        <name>pyridoxal 5'-phosphate</name>
        <dbReference type="ChEBI" id="CHEBI:597326"/>
    </cofactor>
</comment>
<dbReference type="Gene3D" id="3.40.640.10">
    <property type="entry name" value="Type I PLP-dependent aspartate aminotransferase-like (Major domain)"/>
    <property type="match status" value="1"/>
</dbReference>
<dbReference type="RefSeq" id="WP_093521643.1">
    <property type="nucleotide sequence ID" value="NZ_FOSK01000010.1"/>
</dbReference>
<dbReference type="EMBL" id="FOSK01000010">
    <property type="protein sequence ID" value="SFK84995.1"/>
    <property type="molecule type" value="Genomic_DNA"/>
</dbReference>
<dbReference type="InterPro" id="IPR049704">
    <property type="entry name" value="Aminotrans_3_PPA_site"/>
</dbReference>
<keyword evidence="3" id="KW-0808">Transferase</keyword>
<organism evidence="6 7">
    <name type="scientific">Pseudovibrio ascidiaceicola</name>
    <dbReference type="NCBI Taxonomy" id="285279"/>
    <lineage>
        <taxon>Bacteria</taxon>
        <taxon>Pseudomonadati</taxon>
        <taxon>Pseudomonadota</taxon>
        <taxon>Alphaproteobacteria</taxon>
        <taxon>Hyphomicrobiales</taxon>
        <taxon>Stappiaceae</taxon>
        <taxon>Pseudovibrio</taxon>
    </lineage>
</organism>
<dbReference type="InterPro" id="IPR005814">
    <property type="entry name" value="Aminotrans_3"/>
</dbReference>
<evidence type="ECO:0000313" key="7">
    <source>
        <dbReference type="Proteomes" id="UP000199598"/>
    </source>
</evidence>
<comment type="similarity">
    <text evidence="5">Belongs to the class-III pyridoxal-phosphate-dependent aminotransferase family.</text>
</comment>
<gene>
    <name evidence="6" type="ORF">SAMN04488518_11052</name>
</gene>
<dbReference type="PANTHER" id="PTHR42684">
    <property type="entry name" value="ADENOSYLMETHIONINE-8-AMINO-7-OXONONANOATE AMINOTRANSFERASE"/>
    <property type="match status" value="1"/>
</dbReference>
<dbReference type="Proteomes" id="UP000199598">
    <property type="component" value="Unassembled WGS sequence"/>
</dbReference>
<dbReference type="PANTHER" id="PTHR42684:SF1">
    <property type="entry name" value="BETA-ALANINE--PYRUVATE AMINOTRANSFERASE"/>
    <property type="match status" value="1"/>
</dbReference>
<dbReference type="InterPro" id="IPR015421">
    <property type="entry name" value="PyrdxlP-dep_Trfase_major"/>
</dbReference>
<name>A0A1I4CVS2_9HYPH</name>
<evidence type="ECO:0000256" key="3">
    <source>
        <dbReference type="ARBA" id="ARBA00022679"/>
    </source>
</evidence>
<evidence type="ECO:0000256" key="2">
    <source>
        <dbReference type="ARBA" id="ARBA00022576"/>
    </source>
</evidence>
<evidence type="ECO:0000313" key="6">
    <source>
        <dbReference type="EMBL" id="SFK84995.1"/>
    </source>
</evidence>
<evidence type="ECO:0000256" key="4">
    <source>
        <dbReference type="ARBA" id="ARBA00022898"/>
    </source>
</evidence>
<comment type="caution">
    <text evidence="6">The sequence shown here is derived from an EMBL/GenBank/DDBJ whole genome shotgun (WGS) entry which is preliminary data.</text>
</comment>
<dbReference type="PIRSF" id="PIRSF000521">
    <property type="entry name" value="Transaminase_4ab_Lys_Orn"/>
    <property type="match status" value="1"/>
</dbReference>
<dbReference type="CDD" id="cd00610">
    <property type="entry name" value="OAT_like"/>
    <property type="match status" value="1"/>
</dbReference>
<sequence length="453" mass="49341">MTEANILARDEIQEITGLTTNNLDAYWMPFTANRQFKKDPRLLVKAKDMHYTAADGRQILDGTAGLWCCNAGHGRQKIVEAVQKQVAELDYAPAFQMAHPKSFELAARLAALMPDPLNHVFYTNSGSESVETALKMALAYHKAKGEGSRTRLIGRERGYHGVNFGGISVGGMVANRKQFGAMLAGVDHMRHTHGIAGNEFSKGVPKNGIEYAEDLMRLIQLHDPSTIAAVIVEPVAGSAGVILPPEGYLKRLRDICDEHGILLIFDEVITGFGRLGTPFGVDYFDVIPDLVTTAKGLTSGVVPMGAVFASSKVYDAFMTGPEHLIELFHGYTYSAHPLACAAALATLDVYAEEELLTRGAKMAQYWQDALHSLRDCPNVIDIRNIGLIGAIELEPIAGEPTKRAFTAFLKAYEKNILIRTTGDTIAMSPPLVISESEIDVLVGTLRDVLKSLD</sequence>
<dbReference type="Pfam" id="PF00202">
    <property type="entry name" value="Aminotran_3"/>
    <property type="match status" value="1"/>
</dbReference>
<dbReference type="InterPro" id="IPR015424">
    <property type="entry name" value="PyrdxlP-dep_Trfase"/>
</dbReference>
<proteinExistence type="inferred from homology"/>
<dbReference type="SUPFAM" id="SSF53383">
    <property type="entry name" value="PLP-dependent transferases"/>
    <property type="match status" value="1"/>
</dbReference>
<evidence type="ECO:0000256" key="5">
    <source>
        <dbReference type="RuleBase" id="RU003560"/>
    </source>
</evidence>
<keyword evidence="4 5" id="KW-0663">Pyridoxal phosphate</keyword>
<keyword evidence="7" id="KW-1185">Reference proteome</keyword>
<dbReference type="PROSITE" id="PS00600">
    <property type="entry name" value="AA_TRANSFER_CLASS_3"/>
    <property type="match status" value="1"/>
</dbReference>
<dbReference type="Gene3D" id="3.90.1150.10">
    <property type="entry name" value="Aspartate Aminotransferase, domain 1"/>
    <property type="match status" value="1"/>
</dbReference>
<dbReference type="InterPro" id="IPR015422">
    <property type="entry name" value="PyrdxlP-dep_Trfase_small"/>
</dbReference>
<evidence type="ECO:0000256" key="1">
    <source>
        <dbReference type="ARBA" id="ARBA00001933"/>
    </source>
</evidence>
<keyword evidence="2" id="KW-0032">Aminotransferase</keyword>
<accession>A0A1I4CVS2</accession>
<protein>
    <submittedName>
        <fullName evidence="6">Beta-alanine--pyruvate transaminase</fullName>
    </submittedName>
</protein>